<dbReference type="EMBL" id="AP019860">
    <property type="protein sequence ID" value="BBM87420.1"/>
    <property type="molecule type" value="Genomic_DNA"/>
</dbReference>
<dbReference type="AlphaFoldDB" id="A0A5S9IUM0"/>
<reference evidence="2 3" key="1">
    <citation type="submission" date="2019-08" db="EMBL/GenBank/DDBJ databases">
        <title>Complete genome sequence of Candidatus Uab amorphum.</title>
        <authorList>
            <person name="Shiratori T."/>
            <person name="Suzuki S."/>
            <person name="Kakizawa Y."/>
            <person name="Ishida K."/>
        </authorList>
    </citation>
    <scope>NUCLEOTIDE SEQUENCE [LARGE SCALE GENOMIC DNA]</scope>
    <source>
        <strain evidence="2 3">SRT547</strain>
    </source>
</reference>
<dbReference type="InterPro" id="IPR035959">
    <property type="entry name" value="RutC-like_sf"/>
</dbReference>
<dbReference type="CDD" id="cd02199">
    <property type="entry name" value="YjgF_YER057c_UK114_like_1"/>
    <property type="match status" value="1"/>
</dbReference>
<organism evidence="2 3">
    <name type="scientific">Uabimicrobium amorphum</name>
    <dbReference type="NCBI Taxonomy" id="2596890"/>
    <lineage>
        <taxon>Bacteria</taxon>
        <taxon>Pseudomonadati</taxon>
        <taxon>Planctomycetota</taxon>
        <taxon>Candidatus Uabimicrobiia</taxon>
        <taxon>Candidatus Uabimicrobiales</taxon>
        <taxon>Candidatus Uabimicrobiaceae</taxon>
        <taxon>Candidatus Uabimicrobium</taxon>
    </lineage>
</organism>
<keyword evidence="3" id="KW-1185">Reference proteome</keyword>
<dbReference type="Proteomes" id="UP000326354">
    <property type="component" value="Chromosome"/>
</dbReference>
<name>A0A5S9IUM0_UABAM</name>
<dbReference type="PANTHER" id="PTHR43760">
    <property type="entry name" value="ENDORIBONUCLEASE-RELATED"/>
    <property type="match status" value="1"/>
</dbReference>
<dbReference type="InterPro" id="IPR013813">
    <property type="entry name" value="Endoribo_LPSP/chorism_mut-like"/>
</dbReference>
<evidence type="ECO:0000259" key="1">
    <source>
        <dbReference type="Pfam" id="PF14588"/>
    </source>
</evidence>
<protein>
    <recommendedName>
        <fullName evidence="1">Endoribonuclease L-PSP/chorismate mutase-like domain-containing protein</fullName>
    </recommendedName>
</protein>
<gene>
    <name evidence="2" type="ORF">UABAM_05829</name>
</gene>
<dbReference type="RefSeq" id="WP_151971441.1">
    <property type="nucleotide sequence ID" value="NZ_AP019860.1"/>
</dbReference>
<accession>A0A5S9IUM0</accession>
<evidence type="ECO:0000313" key="3">
    <source>
        <dbReference type="Proteomes" id="UP000326354"/>
    </source>
</evidence>
<proteinExistence type="predicted"/>
<dbReference type="Pfam" id="PF14588">
    <property type="entry name" value="YjgF_endoribonc"/>
    <property type="match status" value="1"/>
</dbReference>
<evidence type="ECO:0000313" key="2">
    <source>
        <dbReference type="EMBL" id="BBM87420.1"/>
    </source>
</evidence>
<dbReference type="PANTHER" id="PTHR43760:SF1">
    <property type="entry name" value="ENDORIBONUCLEASE L-PSP_CHORISMATE MUTASE-LIKE DOMAIN-CONTAINING PROTEIN"/>
    <property type="match status" value="1"/>
</dbReference>
<dbReference type="KEGG" id="uam:UABAM_05829"/>
<dbReference type="Gene3D" id="3.30.1330.40">
    <property type="entry name" value="RutC-like"/>
    <property type="match status" value="1"/>
</dbReference>
<dbReference type="SUPFAM" id="SSF55298">
    <property type="entry name" value="YjgF-like"/>
    <property type="match status" value="1"/>
</dbReference>
<sequence length="185" mass="19930">MRKILILGVILTMSVVAIFVSEPHNVFGDDHTPNPEKQIKELGIELQPLRPFKANFVHYVRTGNLVFLSGHISIDAEGKLIKGKVGKDLDVEEGKAAARRCAVALLSSLKHAVGDLNNVNRIVKVTGMVNASTDFTKHSIVINGCSDLLVSVFGKDKGKHARAAVGMSSLPLGVAVEIEMIVEVK</sequence>
<dbReference type="OrthoDB" id="9806350at2"/>
<feature type="domain" description="Endoribonuclease L-PSP/chorismate mutase-like" evidence="1">
    <location>
        <begin position="42"/>
        <end position="174"/>
    </location>
</feature>